<sequence>MSKFLRQLQNKSNSMSLAMKILCFNLVMNQGNSTKLKPIDPIGIRDPQEIVKAVQELDDLTDENLDVAHSAPPGYYDKLYGFREGHDFNNFYAGPGIMNDKYLKFNKGSDSFKPMFGSSYFPSYNSGKQSDGISFDYDGIMKPQFKQKCLVCGSRSNKVGYANNYQYHDHYNKPWHNHHHHHHH</sequence>
<evidence type="ECO:0000313" key="1">
    <source>
        <dbReference type="EMBL" id="JAS10944.1"/>
    </source>
</evidence>
<gene>
    <name evidence="1" type="ORF">g.30778</name>
</gene>
<accession>A0A1B6CBV7</accession>
<organism evidence="1">
    <name type="scientific">Clastoptera arizonana</name>
    <name type="common">Arizona spittle bug</name>
    <dbReference type="NCBI Taxonomy" id="38151"/>
    <lineage>
        <taxon>Eukaryota</taxon>
        <taxon>Metazoa</taxon>
        <taxon>Ecdysozoa</taxon>
        <taxon>Arthropoda</taxon>
        <taxon>Hexapoda</taxon>
        <taxon>Insecta</taxon>
        <taxon>Pterygota</taxon>
        <taxon>Neoptera</taxon>
        <taxon>Paraneoptera</taxon>
        <taxon>Hemiptera</taxon>
        <taxon>Auchenorrhyncha</taxon>
        <taxon>Cercopoidea</taxon>
        <taxon>Clastopteridae</taxon>
        <taxon>Clastoptera</taxon>
    </lineage>
</organism>
<protein>
    <submittedName>
        <fullName evidence="1">Uncharacterized protein</fullName>
    </submittedName>
</protein>
<dbReference type="AlphaFoldDB" id="A0A1B6CBV7"/>
<reference evidence="1" key="1">
    <citation type="submission" date="2015-12" db="EMBL/GenBank/DDBJ databases">
        <title>De novo transcriptome assembly of four potential Pierce s Disease insect vectors from Arizona vineyards.</title>
        <authorList>
            <person name="Tassone E.E."/>
        </authorList>
    </citation>
    <scope>NUCLEOTIDE SEQUENCE</scope>
</reference>
<feature type="non-terminal residue" evidence="1">
    <location>
        <position position="184"/>
    </location>
</feature>
<name>A0A1B6CBV7_9HEMI</name>
<proteinExistence type="predicted"/>
<dbReference type="EMBL" id="GEDC01026354">
    <property type="protein sequence ID" value="JAS10944.1"/>
    <property type="molecule type" value="Transcribed_RNA"/>
</dbReference>